<name>A0A974XJD3_9FIRM</name>
<gene>
    <name evidence="2" type="ORF">J0B03_05310</name>
</gene>
<organism evidence="2 3">
    <name type="scientific">Alkalibacter rhizosphaerae</name>
    <dbReference type="NCBI Taxonomy" id="2815577"/>
    <lineage>
        <taxon>Bacteria</taxon>
        <taxon>Bacillati</taxon>
        <taxon>Bacillota</taxon>
        <taxon>Clostridia</taxon>
        <taxon>Eubacteriales</taxon>
        <taxon>Eubacteriaceae</taxon>
        <taxon>Alkalibacter</taxon>
    </lineage>
</organism>
<dbReference type="Gene3D" id="3.30.70.20">
    <property type="match status" value="1"/>
</dbReference>
<dbReference type="EMBL" id="CP071444">
    <property type="protein sequence ID" value="QSX09483.1"/>
    <property type="molecule type" value="Genomic_DNA"/>
</dbReference>
<evidence type="ECO:0000313" key="2">
    <source>
        <dbReference type="EMBL" id="QSX09483.1"/>
    </source>
</evidence>
<keyword evidence="3" id="KW-1185">Reference proteome</keyword>
<accession>A0A974XJD3</accession>
<dbReference type="PROSITE" id="PS51379">
    <property type="entry name" value="4FE4S_FER_2"/>
    <property type="match status" value="2"/>
</dbReference>
<dbReference type="AlphaFoldDB" id="A0A974XJD3"/>
<sequence>MIDTKHRIIFDAEKCVGCKLCYKACFVDVIRWDEEKKQPVFKYVEDCEHCFWCEAICNKGCIQVLPDYESEKLLQTFDRYL</sequence>
<dbReference type="Proteomes" id="UP000663499">
    <property type="component" value="Chromosome"/>
</dbReference>
<dbReference type="PANTHER" id="PTHR43122:SF1">
    <property type="entry name" value="IRON-SULFUR-BINDING PROTEIN"/>
    <property type="match status" value="1"/>
</dbReference>
<dbReference type="PANTHER" id="PTHR43122">
    <property type="entry name" value="FERREDOXIN SUBUNIT OF PYRUVATE:FLAVODOXIN OXIDOREDUCTASE-RELATED"/>
    <property type="match status" value="1"/>
</dbReference>
<dbReference type="RefSeq" id="WP_207300816.1">
    <property type="nucleotide sequence ID" value="NZ_CP071444.1"/>
</dbReference>
<proteinExistence type="predicted"/>
<evidence type="ECO:0000313" key="3">
    <source>
        <dbReference type="Proteomes" id="UP000663499"/>
    </source>
</evidence>
<feature type="domain" description="4Fe-4S ferredoxin-type" evidence="1">
    <location>
        <begin position="37"/>
        <end position="67"/>
    </location>
</feature>
<protein>
    <submittedName>
        <fullName evidence="2">4Fe-4S dicluster domain-containing protein</fullName>
    </submittedName>
</protein>
<dbReference type="InterPro" id="IPR017896">
    <property type="entry name" value="4Fe4S_Fe-S-bd"/>
</dbReference>
<dbReference type="Pfam" id="PF12838">
    <property type="entry name" value="Fer4_7"/>
    <property type="match status" value="1"/>
</dbReference>
<feature type="domain" description="4Fe-4S ferredoxin-type" evidence="1">
    <location>
        <begin position="6"/>
        <end position="35"/>
    </location>
</feature>
<evidence type="ECO:0000259" key="1">
    <source>
        <dbReference type="PROSITE" id="PS51379"/>
    </source>
</evidence>
<reference evidence="2" key="1">
    <citation type="submission" date="2021-03" db="EMBL/GenBank/DDBJ databases">
        <title>Alkalibacter marinus sp. nov., isolated from tidal flat sediment.</title>
        <authorList>
            <person name="Namirimu T."/>
            <person name="Yang J.-A."/>
            <person name="Yang S.-H."/>
            <person name="Kim Y.-J."/>
            <person name="Kwon K.K."/>
        </authorList>
    </citation>
    <scope>NUCLEOTIDE SEQUENCE</scope>
    <source>
        <strain evidence="2">ES005</strain>
    </source>
</reference>
<dbReference type="SUPFAM" id="SSF54862">
    <property type="entry name" value="4Fe-4S ferredoxins"/>
    <property type="match status" value="1"/>
</dbReference>
<dbReference type="KEGG" id="alka:J0B03_05310"/>